<evidence type="ECO:0000313" key="2">
    <source>
        <dbReference type="EMBL" id="MCW3486778.1"/>
    </source>
</evidence>
<feature type="chain" id="PRO_5045919681" evidence="1">
    <location>
        <begin position="25"/>
        <end position="384"/>
    </location>
</feature>
<keyword evidence="1" id="KW-0732">Signal</keyword>
<sequence length="384" mass="42148">MKLRLIIAYYVCCGVLLFSACKKTATPASDLHTDNSTAAAKGPVSRILINTHGIGGYDFADGLDMGFPFDYNSTGKADHFFFYRPGEGLVQVTQHVNNAFTGIYATRQGIGNFDLRDIRNRIFPYDYNSSGKMDHLVIFGRMTGKICIVKNVNGSFVTVYTSPNGVDGFPITYAGDEGTAFDYAGTGKKDHLLFYSPGRGDIRILKRTANGFTTVYTSTTGIGGADLSRNQDRIVGFDYTGSGKADHLLITRSIIGMAWILKNVNGVFTPVFTSTHGIGGFDMVHMHDQILPYDYNNSGKEDHLILYRPGAAYIFIVKNTNGTFSPVYSSGFGIGGYPLNSWKDVLFPYDYNSNGKANHIFLCRPGDGWACILQNNSGTFTQVY</sequence>
<dbReference type="RefSeq" id="WP_264733593.1">
    <property type="nucleotide sequence ID" value="NZ_JAPDNR010000001.1"/>
</dbReference>
<reference evidence="2 3" key="1">
    <citation type="submission" date="2022-10" db="EMBL/GenBank/DDBJ databases">
        <title>Chitinophaga nivalis PC15 sp. nov., isolated from Pyeongchang county, South Korea.</title>
        <authorList>
            <person name="Trinh H.N."/>
        </authorList>
    </citation>
    <scope>NUCLEOTIDE SEQUENCE [LARGE SCALE GENOMIC DNA]</scope>
    <source>
        <strain evidence="2 3">PC14</strain>
    </source>
</reference>
<dbReference type="SUPFAM" id="SSF69318">
    <property type="entry name" value="Integrin alpha N-terminal domain"/>
    <property type="match status" value="1"/>
</dbReference>
<evidence type="ECO:0000313" key="3">
    <source>
        <dbReference type="Proteomes" id="UP001207742"/>
    </source>
</evidence>
<protein>
    <submittedName>
        <fullName evidence="2">Uncharacterized protein</fullName>
    </submittedName>
</protein>
<comment type="caution">
    <text evidence="2">The sequence shown here is derived from an EMBL/GenBank/DDBJ whole genome shotgun (WGS) entry which is preliminary data.</text>
</comment>
<gene>
    <name evidence="2" type="ORF">OL497_22965</name>
</gene>
<evidence type="ECO:0000256" key="1">
    <source>
        <dbReference type="SAM" id="SignalP"/>
    </source>
</evidence>
<dbReference type="PROSITE" id="PS51257">
    <property type="entry name" value="PROKAR_LIPOPROTEIN"/>
    <property type="match status" value="1"/>
</dbReference>
<proteinExistence type="predicted"/>
<organism evidence="2 3">
    <name type="scientific">Chitinophaga nivalis</name>
    <dbReference type="NCBI Taxonomy" id="2991709"/>
    <lineage>
        <taxon>Bacteria</taxon>
        <taxon>Pseudomonadati</taxon>
        <taxon>Bacteroidota</taxon>
        <taxon>Chitinophagia</taxon>
        <taxon>Chitinophagales</taxon>
        <taxon>Chitinophagaceae</taxon>
        <taxon>Chitinophaga</taxon>
    </lineage>
</organism>
<dbReference type="Proteomes" id="UP001207742">
    <property type="component" value="Unassembled WGS sequence"/>
</dbReference>
<dbReference type="EMBL" id="JAPDNS010000002">
    <property type="protein sequence ID" value="MCW3486778.1"/>
    <property type="molecule type" value="Genomic_DNA"/>
</dbReference>
<keyword evidence="3" id="KW-1185">Reference proteome</keyword>
<name>A0ABT3IS43_9BACT</name>
<feature type="signal peptide" evidence="1">
    <location>
        <begin position="1"/>
        <end position="24"/>
    </location>
</feature>
<dbReference type="InterPro" id="IPR028994">
    <property type="entry name" value="Integrin_alpha_N"/>
</dbReference>
<accession>A0ABT3IS43</accession>